<comment type="caution">
    <text evidence="2">The sequence shown here is derived from an EMBL/GenBank/DDBJ whole genome shotgun (WGS) entry which is preliminary data.</text>
</comment>
<evidence type="ECO:0000313" key="2">
    <source>
        <dbReference type="EMBL" id="MBE9609188.1"/>
    </source>
</evidence>
<feature type="transmembrane region" description="Helical" evidence="1">
    <location>
        <begin position="91"/>
        <end position="115"/>
    </location>
</feature>
<keyword evidence="1" id="KW-1133">Transmembrane helix</keyword>
<keyword evidence="1" id="KW-0472">Membrane</keyword>
<dbReference type="Proteomes" id="UP000604481">
    <property type="component" value="Unassembled WGS sequence"/>
</dbReference>
<sequence>MPMTHYMALLAANQPWNLILFMAIPVILAETVAITELYLLFTRKFGGGVHRLNRLASIAGGVYFSGIFVYLLLTAVVPLTQQGGWLGPADVIAVGFYLAGVIPLGGLALLDLGLIARQHDDEARLRLHATLVAVFLVVAHIAMIFGMLDPTLLMASGHDMAGMQH</sequence>
<protein>
    <submittedName>
        <fullName evidence="2">Permease</fullName>
    </submittedName>
</protein>
<feature type="transmembrane region" description="Helical" evidence="1">
    <location>
        <begin position="127"/>
        <end position="148"/>
    </location>
</feature>
<feature type="transmembrane region" description="Helical" evidence="1">
    <location>
        <begin position="62"/>
        <end position="79"/>
    </location>
</feature>
<dbReference type="InterPro" id="IPR046547">
    <property type="entry name" value="DUF6803"/>
</dbReference>
<dbReference type="AlphaFoldDB" id="A0A8J7G0N8"/>
<name>A0A8J7G0N8_9NEIS</name>
<reference evidence="2 3" key="1">
    <citation type="submission" date="2020-10" db="EMBL/GenBank/DDBJ databases">
        <title>The genome sequence of Chitinilyticum litopenaei 4Y14.</title>
        <authorList>
            <person name="Liu Y."/>
        </authorList>
    </citation>
    <scope>NUCLEOTIDE SEQUENCE [LARGE SCALE GENOMIC DNA]</scope>
    <source>
        <strain evidence="2 3">4Y14</strain>
    </source>
</reference>
<feature type="transmembrane region" description="Helical" evidence="1">
    <location>
        <begin position="20"/>
        <end position="41"/>
    </location>
</feature>
<accession>A0A8J7G0N8</accession>
<proteinExistence type="predicted"/>
<evidence type="ECO:0000313" key="3">
    <source>
        <dbReference type="Proteomes" id="UP000604481"/>
    </source>
</evidence>
<organism evidence="2 3">
    <name type="scientific">Chitinilyticum piscinae</name>
    <dbReference type="NCBI Taxonomy" id="2866724"/>
    <lineage>
        <taxon>Bacteria</taxon>
        <taxon>Pseudomonadati</taxon>
        <taxon>Pseudomonadota</taxon>
        <taxon>Betaproteobacteria</taxon>
        <taxon>Neisseriales</taxon>
        <taxon>Chitinibacteraceae</taxon>
        <taxon>Chitinilyticum</taxon>
    </lineage>
</organism>
<dbReference type="EMBL" id="JADFUA010000003">
    <property type="protein sequence ID" value="MBE9609188.1"/>
    <property type="molecule type" value="Genomic_DNA"/>
</dbReference>
<keyword evidence="3" id="KW-1185">Reference proteome</keyword>
<dbReference type="Pfam" id="PF20617">
    <property type="entry name" value="DUF6803"/>
    <property type="match status" value="1"/>
</dbReference>
<gene>
    <name evidence="2" type="ORF">INR99_07490</name>
</gene>
<evidence type="ECO:0000256" key="1">
    <source>
        <dbReference type="SAM" id="Phobius"/>
    </source>
</evidence>
<dbReference type="RefSeq" id="WP_194115702.1">
    <property type="nucleotide sequence ID" value="NZ_JADFUA010000003.1"/>
</dbReference>
<keyword evidence="1" id="KW-0812">Transmembrane</keyword>